<feature type="region of interest" description="Disordered" evidence="1">
    <location>
        <begin position="260"/>
        <end position="336"/>
    </location>
</feature>
<dbReference type="AlphaFoldDB" id="A0A1Q8ZMS1"/>
<evidence type="ECO:0008006" key="4">
    <source>
        <dbReference type="Google" id="ProtNLM"/>
    </source>
</evidence>
<keyword evidence="3" id="KW-1185">Reference proteome</keyword>
<dbReference type="STRING" id="1867956.BJF95_14055"/>
<feature type="compositionally biased region" description="Polar residues" evidence="1">
    <location>
        <begin position="290"/>
        <end position="307"/>
    </location>
</feature>
<comment type="caution">
    <text evidence="2">The sequence shown here is derived from an EMBL/GenBank/DDBJ whole genome shotgun (WGS) entry which is preliminary data.</text>
</comment>
<gene>
    <name evidence="2" type="ORF">BJF95_14055</name>
</gene>
<dbReference type="Proteomes" id="UP000186894">
    <property type="component" value="Unassembled WGS sequence"/>
</dbReference>
<dbReference type="InterPro" id="IPR031482">
    <property type="entry name" value="CBP_BcsN"/>
</dbReference>
<name>A0A1Q8ZMS1_9HYPH</name>
<evidence type="ECO:0000313" key="2">
    <source>
        <dbReference type="EMBL" id="OLP43052.1"/>
    </source>
</evidence>
<organism evidence="2 3">
    <name type="scientific">Rhizobium oryziradicis</name>
    <dbReference type="NCBI Taxonomy" id="1867956"/>
    <lineage>
        <taxon>Bacteria</taxon>
        <taxon>Pseudomonadati</taxon>
        <taxon>Pseudomonadota</taxon>
        <taxon>Alphaproteobacteria</taxon>
        <taxon>Hyphomicrobiales</taxon>
        <taxon>Rhizobiaceae</taxon>
        <taxon>Rhizobium/Agrobacterium group</taxon>
        <taxon>Rhizobium</taxon>
    </lineage>
</organism>
<accession>A0A1Q8ZMS1</accession>
<proteinExistence type="predicted"/>
<dbReference type="EMBL" id="MKIM01000029">
    <property type="protein sequence ID" value="OLP43052.1"/>
    <property type="molecule type" value="Genomic_DNA"/>
</dbReference>
<protein>
    <recommendedName>
        <fullName evidence="4">Cellulose biosynthesis protein BcsN</fullName>
    </recommendedName>
</protein>
<evidence type="ECO:0000313" key="3">
    <source>
        <dbReference type="Proteomes" id="UP000186894"/>
    </source>
</evidence>
<reference evidence="2 3" key="1">
    <citation type="submission" date="2016-09" db="EMBL/GenBank/DDBJ databases">
        <title>Rhizobium oryziradicis sp. nov., isolated from the root of rice.</title>
        <authorList>
            <person name="Zhao J."/>
            <person name="Zhang X."/>
        </authorList>
    </citation>
    <scope>NUCLEOTIDE SEQUENCE [LARGE SCALE GENOMIC DNA]</scope>
    <source>
        <strain evidence="2 3">N19</strain>
    </source>
</reference>
<evidence type="ECO:0000256" key="1">
    <source>
        <dbReference type="SAM" id="MobiDB-lite"/>
    </source>
</evidence>
<dbReference type="Pfam" id="PF17038">
    <property type="entry name" value="CBP_BcsN"/>
    <property type="match status" value="1"/>
</dbReference>
<sequence length="336" mass="35904">MLFGLVLYGCAQTGGIQTSIVPVTVAPEKALVFLSPGSFDALTIVQTNYSNAVVQQIYLRTDALTSGQNYVKATYWGPVGPQYEARENLPYVAFHQARLAAEMQADFPSTRMVISPDYLQNDYGAFSYAIGKGVGNDLCLFGWQQIRTADENRTLFGDTGMIQIRLRLCQAGATQNTLLSVMYHYTLTGAFNSSAWNPYGAPPRLAANIGTAGQPLYPIGRQGELDKPVAATPLMVHGVRPVNVRPASVQPVNVQKVQQVNREPSNAPQPVAPMAATPGAVMPQIPAPPVSTSQPSSQALQGMSTDTMGAGSSRPFQKVTIPSPPCPAGRTNATCE</sequence>